<feature type="transmembrane region" description="Helical" evidence="7">
    <location>
        <begin position="26"/>
        <end position="48"/>
    </location>
</feature>
<dbReference type="Gene3D" id="1.20.1630.10">
    <property type="entry name" value="Formate dehydrogenase/DMSO reductase domain"/>
    <property type="match status" value="1"/>
</dbReference>
<feature type="transmembrane region" description="Helical" evidence="7">
    <location>
        <begin position="98"/>
        <end position="122"/>
    </location>
</feature>
<keyword evidence="9" id="KW-1185">Reference proteome</keyword>
<proteinExistence type="inferred from homology"/>
<dbReference type="Pfam" id="PF03916">
    <property type="entry name" value="NrfD"/>
    <property type="match status" value="1"/>
</dbReference>
<evidence type="ECO:0000256" key="7">
    <source>
        <dbReference type="SAM" id="Phobius"/>
    </source>
</evidence>
<dbReference type="EMBL" id="CP073767">
    <property type="protein sequence ID" value="UWZ59861.1"/>
    <property type="molecule type" value="Genomic_DNA"/>
</dbReference>
<evidence type="ECO:0000256" key="5">
    <source>
        <dbReference type="ARBA" id="ARBA00022989"/>
    </source>
</evidence>
<feature type="transmembrane region" description="Helical" evidence="7">
    <location>
        <begin position="163"/>
        <end position="183"/>
    </location>
</feature>
<keyword evidence="5 7" id="KW-1133">Transmembrane helix</keyword>
<dbReference type="InterPro" id="IPR005614">
    <property type="entry name" value="NrfD-like"/>
</dbReference>
<feature type="transmembrane region" description="Helical" evidence="7">
    <location>
        <begin position="60"/>
        <end position="78"/>
    </location>
</feature>
<evidence type="ECO:0000256" key="2">
    <source>
        <dbReference type="ARBA" id="ARBA00008929"/>
    </source>
</evidence>
<name>A0A9Q9MNW9_9ACTN</name>
<dbReference type="AlphaFoldDB" id="A0A9Q9MNW9"/>
<evidence type="ECO:0000256" key="3">
    <source>
        <dbReference type="ARBA" id="ARBA00022475"/>
    </source>
</evidence>
<keyword evidence="6 7" id="KW-0472">Membrane</keyword>
<evidence type="ECO:0000256" key="6">
    <source>
        <dbReference type="ARBA" id="ARBA00023136"/>
    </source>
</evidence>
<gene>
    <name evidence="8" type="primary">nrfD</name>
    <name evidence="8" type="ORF">Daura_32320</name>
</gene>
<evidence type="ECO:0000313" key="9">
    <source>
        <dbReference type="Proteomes" id="UP001058003"/>
    </source>
</evidence>
<feature type="transmembrane region" description="Helical" evidence="7">
    <location>
        <begin position="134"/>
        <end position="157"/>
    </location>
</feature>
<keyword evidence="4 7" id="KW-0812">Transmembrane</keyword>
<comment type="similarity">
    <text evidence="2">Belongs to the NrfD family.</text>
</comment>
<keyword evidence="3" id="KW-1003">Cell membrane</keyword>
<dbReference type="KEGG" id="daur:Daura_32320"/>
<dbReference type="PANTHER" id="PTHR34856">
    <property type="entry name" value="PROTEIN NRFD"/>
    <property type="match status" value="1"/>
</dbReference>
<evidence type="ECO:0000256" key="4">
    <source>
        <dbReference type="ARBA" id="ARBA00022692"/>
    </source>
</evidence>
<dbReference type="InterPro" id="IPR052049">
    <property type="entry name" value="Electron_transfer_protein"/>
</dbReference>
<sequence length="301" mass="30074">MVPRPTFRSYYGEPVINPPRWEPLNIAGYLFLGGLAGASSVIAGGAELTGRPVLAKVGKVAALAAIGGSAAALVKDLGRPARFANMLRTVKPTSPMSVGSWILATYGPLAGAAAASAVTGWFPRLGRAATAGAALTGPAVAAYTGVLLADTAVPAWHEAHRQLPFTFIGSAAAAAGGLGMLLAPVAEAGPARRAALFGAVVETVSSGAAERGMGIVAETYRQGRAGTLLRAAKALTVAGALGGALFGGRSRTAAALSGAALVAGSVCTRFGIFEAGLASARDPKYTVVPQRERLARRSGGG</sequence>
<evidence type="ECO:0000256" key="1">
    <source>
        <dbReference type="ARBA" id="ARBA00004651"/>
    </source>
</evidence>
<dbReference type="GO" id="GO:0005886">
    <property type="term" value="C:plasma membrane"/>
    <property type="evidence" value="ECO:0007669"/>
    <property type="project" value="UniProtKB-SubCell"/>
</dbReference>
<dbReference type="Proteomes" id="UP001058003">
    <property type="component" value="Chromosome"/>
</dbReference>
<protein>
    <submittedName>
        <fullName evidence="8">Polysulfide reductase NrfD</fullName>
    </submittedName>
</protein>
<dbReference type="PANTHER" id="PTHR34856:SF2">
    <property type="entry name" value="PROTEIN NRFD"/>
    <property type="match status" value="1"/>
</dbReference>
<organism evidence="8 9">
    <name type="scientific">Dactylosporangium aurantiacum</name>
    <dbReference type="NCBI Taxonomy" id="35754"/>
    <lineage>
        <taxon>Bacteria</taxon>
        <taxon>Bacillati</taxon>
        <taxon>Actinomycetota</taxon>
        <taxon>Actinomycetes</taxon>
        <taxon>Micromonosporales</taxon>
        <taxon>Micromonosporaceae</taxon>
        <taxon>Dactylosporangium</taxon>
    </lineage>
</organism>
<evidence type="ECO:0000313" key="8">
    <source>
        <dbReference type="EMBL" id="UWZ59861.1"/>
    </source>
</evidence>
<comment type="subcellular location">
    <subcellularLocation>
        <location evidence="1">Cell membrane</location>
        <topology evidence="1">Multi-pass membrane protein</topology>
    </subcellularLocation>
</comment>
<accession>A0A9Q9MNW9</accession>
<reference evidence="8" key="1">
    <citation type="submission" date="2021-04" db="EMBL/GenBank/DDBJ databases">
        <title>Dactylosporangium aurantiacum NRRL B-8018 full assembly.</title>
        <authorList>
            <person name="Hartkoorn R.C."/>
            <person name="Beaudoing E."/>
            <person name="Hot D."/>
        </authorList>
    </citation>
    <scope>NUCLEOTIDE SEQUENCE</scope>
    <source>
        <strain evidence="8">NRRL B-8018</strain>
    </source>
</reference>